<dbReference type="InterPro" id="IPR042278">
    <property type="entry name" value="Mfa-like_1_N"/>
</dbReference>
<evidence type="ECO:0008006" key="3">
    <source>
        <dbReference type="Google" id="ProtNLM"/>
    </source>
</evidence>
<organism evidence="1 2">
    <name type="scientific">Odoribacter laneus YIT 12061</name>
    <dbReference type="NCBI Taxonomy" id="742817"/>
    <lineage>
        <taxon>Bacteria</taxon>
        <taxon>Pseudomonadati</taxon>
        <taxon>Bacteroidota</taxon>
        <taxon>Bacteroidia</taxon>
        <taxon>Bacteroidales</taxon>
        <taxon>Odoribacteraceae</taxon>
        <taxon>Odoribacter</taxon>
    </lineage>
</organism>
<dbReference type="eggNOG" id="ENOG502ZN3V">
    <property type="taxonomic scope" value="Bacteria"/>
</dbReference>
<accession>H1DFS2</accession>
<evidence type="ECO:0000313" key="1">
    <source>
        <dbReference type="EMBL" id="EHP48745.1"/>
    </source>
</evidence>
<protein>
    <recommendedName>
        <fullName evidence="3">Fimbrillin family protein</fullName>
    </recommendedName>
</protein>
<gene>
    <name evidence="1" type="ORF">HMPREF9449_01108</name>
</gene>
<name>H1DFS2_9BACT</name>
<dbReference type="HOGENOM" id="CLU_731253_0_0_10"/>
<dbReference type="Proteomes" id="UP000004892">
    <property type="component" value="Unassembled WGS sequence"/>
</dbReference>
<dbReference type="CDD" id="cd13120">
    <property type="entry name" value="BF2867_like_N"/>
    <property type="match status" value="1"/>
</dbReference>
<evidence type="ECO:0000313" key="2">
    <source>
        <dbReference type="Proteomes" id="UP000004892"/>
    </source>
</evidence>
<dbReference type="PATRIC" id="fig|742817.3.peg.1176"/>
<dbReference type="EMBL" id="ADMC01000017">
    <property type="protein sequence ID" value="EHP48745.1"/>
    <property type="molecule type" value="Genomic_DNA"/>
</dbReference>
<dbReference type="PROSITE" id="PS51257">
    <property type="entry name" value="PROKAR_LIPOPROTEIN"/>
    <property type="match status" value="1"/>
</dbReference>
<reference evidence="1 2" key="1">
    <citation type="submission" date="2012-01" db="EMBL/GenBank/DDBJ databases">
        <title>The Genome Sequence of Odoribacter laneus YIT 12061.</title>
        <authorList>
            <consortium name="The Broad Institute Genome Sequencing Platform"/>
            <person name="Earl A."/>
            <person name="Ward D."/>
            <person name="Feldgarden M."/>
            <person name="Gevers D."/>
            <person name="Morotomi M."/>
            <person name="Young S.K."/>
            <person name="Zeng Q."/>
            <person name="Gargeya S."/>
            <person name="Fitzgerald M."/>
            <person name="Haas B."/>
            <person name="Abouelleil A."/>
            <person name="Alvarado L."/>
            <person name="Arachchi H.M."/>
            <person name="Berlin A."/>
            <person name="Chapman S.B."/>
            <person name="Gearin G."/>
            <person name="Goldberg J."/>
            <person name="Griggs A."/>
            <person name="Gujja S."/>
            <person name="Hansen M."/>
            <person name="Heiman D."/>
            <person name="Howarth C."/>
            <person name="Larimer J."/>
            <person name="Lui A."/>
            <person name="MacDonald P.J.P."/>
            <person name="McCowen C."/>
            <person name="Montmayeur A."/>
            <person name="Murphy C."/>
            <person name="Neiman D."/>
            <person name="Pearson M."/>
            <person name="Priest M."/>
            <person name="Roberts A."/>
            <person name="Saif S."/>
            <person name="Shea T."/>
            <person name="Sisk P."/>
            <person name="Stolte C."/>
            <person name="Sykes S."/>
            <person name="Wortman J."/>
            <person name="Nusbaum C."/>
            <person name="Birren B."/>
        </authorList>
    </citation>
    <scope>NUCLEOTIDE SEQUENCE [LARGE SCALE GENOMIC DNA]</scope>
    <source>
        <strain evidence="1 2">YIT 12061</strain>
    </source>
</reference>
<dbReference type="STRING" id="742817.HMPREF9449_01108"/>
<sequence length="360" mass="40885">MDKLKYIIPLLFLLFGACSLDDRRDPLSLQDGEPLPIQFRTTVGIGENAEFESNYFEKGDEIRIYCPISYSTPNFGDGAPGTYIYTYSNTEGGTDNWPYKFQAEEGKGFDWRTLVPTSIYYVFEAMYFPGKEYLKEVPANQNELDMLEKADILIAHHRQSLDLRGKAVQLTFHHAFAMVQVKVKLPVSDLPTEGPFPKNAIEDVYMRAMLTGYEVNYSQVIDNDGLRTVGAPAADEALPSDTPGLRKDVHMRQISTREMIEDVDGKSIRFQEYVFQGIVPAQKFLNQGNEFLYFKVKKHDGGEPKLFKYVPEKSTLSLISSHVLHLSLEINTDLQDVVVLTAEIRPWGKARNDMEIGPEK</sequence>
<dbReference type="AlphaFoldDB" id="H1DFS2"/>
<dbReference type="Gene3D" id="2.60.40.2620">
    <property type="entry name" value="Fimbrillin-like"/>
    <property type="match status" value="1"/>
</dbReference>
<comment type="caution">
    <text evidence="1">The sequence shown here is derived from an EMBL/GenBank/DDBJ whole genome shotgun (WGS) entry which is preliminary data.</text>
</comment>
<proteinExistence type="predicted"/>
<keyword evidence="2" id="KW-1185">Reference proteome</keyword>